<keyword evidence="8" id="KW-0342">GTP-binding</keyword>
<comment type="catalytic activity">
    <reaction evidence="1 15">
        <text>GTP = 3',5'-cyclic GMP + diphosphate</text>
        <dbReference type="Rhea" id="RHEA:13665"/>
        <dbReference type="ChEBI" id="CHEBI:33019"/>
        <dbReference type="ChEBI" id="CHEBI:37565"/>
        <dbReference type="ChEBI" id="CHEBI:57746"/>
        <dbReference type="EC" id="4.6.1.2"/>
    </reaction>
</comment>
<feature type="compositionally biased region" description="Basic and acidic residues" evidence="17">
    <location>
        <begin position="1095"/>
        <end position="1108"/>
    </location>
</feature>
<protein>
    <recommendedName>
        <fullName evidence="3 15">Guanylate cyclase</fullName>
        <ecNumber evidence="3 15">4.6.1.2</ecNumber>
    </recommendedName>
</protein>
<dbReference type="GO" id="GO:0005524">
    <property type="term" value="F:ATP binding"/>
    <property type="evidence" value="ECO:0007669"/>
    <property type="project" value="InterPro"/>
</dbReference>
<dbReference type="EMBL" id="GAKT01000125">
    <property type="protein sequence ID" value="JAA92937.1"/>
    <property type="molecule type" value="mRNA"/>
</dbReference>
<dbReference type="InterPro" id="IPR001245">
    <property type="entry name" value="Ser-Thr/Tyr_kinase_cat_dom"/>
</dbReference>
<evidence type="ECO:0000256" key="14">
    <source>
        <dbReference type="RuleBase" id="RU000405"/>
    </source>
</evidence>
<dbReference type="InterPro" id="IPR029787">
    <property type="entry name" value="Nucleotide_cyclase"/>
</dbReference>
<reference evidence="21" key="1">
    <citation type="submission" date="2013-06" db="EMBL/GenBank/DDBJ databases">
        <title>Upstream open reading frames and Kozak regions of a set of assembled transcriptome sequences from the spider Cupiennius salei.</title>
        <authorList>
            <person name="French A.S."/>
            <person name="Li A.W."/>
            <person name="Meisner S."/>
            <person name="Torkkeli P.H."/>
        </authorList>
    </citation>
    <scope>NUCLEOTIDE SEQUENCE</scope>
    <source>
        <tissue evidence="21">Leg hypodermis</tissue>
    </source>
</reference>
<dbReference type="GO" id="GO:0004383">
    <property type="term" value="F:guanylate cyclase activity"/>
    <property type="evidence" value="ECO:0007669"/>
    <property type="project" value="UniProtKB-EC"/>
</dbReference>
<dbReference type="SUPFAM" id="SSF53822">
    <property type="entry name" value="Periplasmic binding protein-like I"/>
    <property type="match status" value="1"/>
</dbReference>
<dbReference type="GO" id="GO:0004672">
    <property type="term" value="F:protein kinase activity"/>
    <property type="evidence" value="ECO:0007669"/>
    <property type="project" value="InterPro"/>
</dbReference>
<feature type="coiled-coil region" evidence="16">
    <location>
        <begin position="828"/>
        <end position="859"/>
    </location>
</feature>
<feature type="compositionally biased region" description="Low complexity" evidence="17">
    <location>
        <begin position="1182"/>
        <end position="1192"/>
    </location>
</feature>
<evidence type="ECO:0000313" key="21">
    <source>
        <dbReference type="EMBL" id="JAA92937.1"/>
    </source>
</evidence>
<dbReference type="InterPro" id="IPR001054">
    <property type="entry name" value="A/G_cyclase"/>
</dbReference>
<evidence type="ECO:0000256" key="17">
    <source>
        <dbReference type="SAM" id="MobiDB-lite"/>
    </source>
</evidence>
<dbReference type="InterPro" id="IPR000719">
    <property type="entry name" value="Prot_kinase_dom"/>
</dbReference>
<dbReference type="GO" id="GO:0005525">
    <property type="term" value="F:GTP binding"/>
    <property type="evidence" value="ECO:0007669"/>
    <property type="project" value="UniProtKB-KW"/>
</dbReference>
<comment type="subcellular location">
    <subcellularLocation>
        <location evidence="2">Membrane</location>
        <topology evidence="2">Single-pass type I membrane protein</topology>
    </subcellularLocation>
</comment>
<evidence type="ECO:0000256" key="1">
    <source>
        <dbReference type="ARBA" id="ARBA00001436"/>
    </source>
</evidence>
<dbReference type="InterPro" id="IPR050401">
    <property type="entry name" value="Cyclic_nucleotide_synthase"/>
</dbReference>
<name>T1E1N6_CUPSA</name>
<evidence type="ECO:0000256" key="3">
    <source>
        <dbReference type="ARBA" id="ARBA00012202"/>
    </source>
</evidence>
<dbReference type="CDD" id="cd06370">
    <property type="entry name" value="PBP1_SAP_GC-like"/>
    <property type="match status" value="1"/>
</dbReference>
<dbReference type="PROSITE" id="PS00452">
    <property type="entry name" value="GUANYLATE_CYCLASE_1"/>
    <property type="match status" value="1"/>
</dbReference>
<feature type="domain" description="Protein kinase" evidence="19">
    <location>
        <begin position="546"/>
        <end position="819"/>
    </location>
</feature>
<dbReference type="FunFam" id="3.30.70.1230:FF:000004">
    <property type="entry name" value="Guanylate cyclase"/>
    <property type="match status" value="1"/>
</dbReference>
<evidence type="ECO:0000256" key="13">
    <source>
        <dbReference type="ARBA" id="ARBA00023293"/>
    </source>
</evidence>
<keyword evidence="4" id="KW-0812">Transmembrane</keyword>
<keyword evidence="10" id="KW-0675">Receptor</keyword>
<dbReference type="CDD" id="cd07302">
    <property type="entry name" value="CHD"/>
    <property type="match status" value="1"/>
</dbReference>
<dbReference type="Gene3D" id="3.30.70.1230">
    <property type="entry name" value="Nucleotide cyclase"/>
    <property type="match status" value="1"/>
</dbReference>
<evidence type="ECO:0000256" key="7">
    <source>
        <dbReference type="ARBA" id="ARBA00022989"/>
    </source>
</evidence>
<evidence type="ECO:0000256" key="11">
    <source>
        <dbReference type="ARBA" id="ARBA00023180"/>
    </source>
</evidence>
<dbReference type="SUPFAM" id="SSF55073">
    <property type="entry name" value="Nucleotide cyclase"/>
    <property type="match status" value="1"/>
</dbReference>
<evidence type="ECO:0000259" key="20">
    <source>
        <dbReference type="PROSITE" id="PS50125"/>
    </source>
</evidence>
<feature type="domain" description="Guanylate cyclase" evidence="20">
    <location>
        <begin position="891"/>
        <end position="1021"/>
    </location>
</feature>
<evidence type="ECO:0000256" key="6">
    <source>
        <dbReference type="ARBA" id="ARBA00022741"/>
    </source>
</evidence>
<keyword evidence="5 18" id="KW-0732">Signal</keyword>
<comment type="similarity">
    <text evidence="14">Belongs to the adenylyl cyclase class-4/guanylyl cyclase family.</text>
</comment>
<evidence type="ECO:0000256" key="10">
    <source>
        <dbReference type="ARBA" id="ARBA00023170"/>
    </source>
</evidence>
<dbReference type="SMART" id="SM00044">
    <property type="entry name" value="CYCc"/>
    <property type="match status" value="1"/>
</dbReference>
<proteinExistence type="evidence at transcript level"/>
<evidence type="ECO:0000256" key="5">
    <source>
        <dbReference type="ARBA" id="ARBA00022729"/>
    </source>
</evidence>
<dbReference type="GO" id="GO:0007168">
    <property type="term" value="P:receptor guanylyl cyclase signaling pathway"/>
    <property type="evidence" value="ECO:0007669"/>
    <property type="project" value="TreeGrafter"/>
</dbReference>
<dbReference type="GO" id="GO:0004016">
    <property type="term" value="F:adenylate cyclase activity"/>
    <property type="evidence" value="ECO:0007669"/>
    <property type="project" value="TreeGrafter"/>
</dbReference>
<dbReference type="InterPro" id="IPR018297">
    <property type="entry name" value="A/G_cyclase_CS"/>
</dbReference>
<evidence type="ECO:0000256" key="18">
    <source>
        <dbReference type="SAM" id="SignalP"/>
    </source>
</evidence>
<evidence type="ECO:0000259" key="19">
    <source>
        <dbReference type="PROSITE" id="PS50011"/>
    </source>
</evidence>
<dbReference type="Pfam" id="PF00211">
    <property type="entry name" value="Guanylate_cyc"/>
    <property type="match status" value="1"/>
</dbReference>
<accession>T1E1N6</accession>
<dbReference type="PANTHER" id="PTHR11920">
    <property type="entry name" value="GUANYLYL CYCLASE"/>
    <property type="match status" value="1"/>
</dbReference>
<feature type="chain" id="PRO_5004575081" description="Guanylate cyclase" evidence="18">
    <location>
        <begin position="29"/>
        <end position="1289"/>
    </location>
</feature>
<dbReference type="GO" id="GO:0005886">
    <property type="term" value="C:plasma membrane"/>
    <property type="evidence" value="ECO:0007669"/>
    <property type="project" value="TreeGrafter"/>
</dbReference>
<dbReference type="Pfam" id="PF07714">
    <property type="entry name" value="PK_Tyr_Ser-Thr"/>
    <property type="match status" value="1"/>
</dbReference>
<evidence type="ECO:0000256" key="4">
    <source>
        <dbReference type="ARBA" id="ARBA00022692"/>
    </source>
</evidence>
<dbReference type="Gene3D" id="3.40.50.2300">
    <property type="match status" value="2"/>
</dbReference>
<dbReference type="InterPro" id="IPR011009">
    <property type="entry name" value="Kinase-like_dom_sf"/>
</dbReference>
<dbReference type="InterPro" id="IPR028082">
    <property type="entry name" value="Peripla_BP_I"/>
</dbReference>
<evidence type="ECO:0000256" key="8">
    <source>
        <dbReference type="ARBA" id="ARBA00023134"/>
    </source>
</evidence>
<dbReference type="CDD" id="cd14042">
    <property type="entry name" value="PK_GC-A_B"/>
    <property type="match status" value="1"/>
</dbReference>
<dbReference type="SUPFAM" id="SSF56112">
    <property type="entry name" value="Protein kinase-like (PK-like)"/>
    <property type="match status" value="1"/>
</dbReference>
<dbReference type="Pfam" id="PF01094">
    <property type="entry name" value="ANF_receptor"/>
    <property type="match status" value="1"/>
</dbReference>
<keyword evidence="7" id="KW-1133">Transmembrane helix</keyword>
<evidence type="ECO:0000256" key="9">
    <source>
        <dbReference type="ARBA" id="ARBA00023136"/>
    </source>
</evidence>
<keyword evidence="16" id="KW-0175">Coiled coil</keyword>
<organism evidence="21">
    <name type="scientific">Cupiennius salei</name>
    <name type="common">American wandering spider</name>
    <dbReference type="NCBI Taxonomy" id="6928"/>
    <lineage>
        <taxon>Eukaryota</taxon>
        <taxon>Metazoa</taxon>
        <taxon>Ecdysozoa</taxon>
        <taxon>Arthropoda</taxon>
        <taxon>Chelicerata</taxon>
        <taxon>Arachnida</taxon>
        <taxon>Araneae</taxon>
        <taxon>Araneomorphae</taxon>
        <taxon>Entelegynae</taxon>
        <taxon>Lycosoidea</taxon>
        <taxon>Ctenidae</taxon>
        <taxon>Cupiennius</taxon>
    </lineage>
</organism>
<dbReference type="InterPro" id="IPR001828">
    <property type="entry name" value="ANF_lig-bd_rcpt"/>
</dbReference>
<keyword evidence="12 14" id="KW-0456">Lyase</keyword>
<keyword evidence="9" id="KW-0472">Membrane</keyword>
<evidence type="ECO:0000256" key="2">
    <source>
        <dbReference type="ARBA" id="ARBA00004479"/>
    </source>
</evidence>
<dbReference type="FunFam" id="1.10.510.10:FF:000420">
    <property type="entry name" value="Guanylate cyclase"/>
    <property type="match status" value="1"/>
</dbReference>
<keyword evidence="11" id="KW-0325">Glycoprotein</keyword>
<feature type="region of interest" description="Disordered" evidence="17">
    <location>
        <begin position="1095"/>
        <end position="1205"/>
    </location>
</feature>
<dbReference type="PROSITE" id="PS50011">
    <property type="entry name" value="PROTEIN_KINASE_DOM"/>
    <property type="match status" value="1"/>
</dbReference>
<dbReference type="EC" id="4.6.1.2" evidence="3 15"/>
<dbReference type="GO" id="GO:0001653">
    <property type="term" value="F:peptide receptor activity"/>
    <property type="evidence" value="ECO:0007669"/>
    <property type="project" value="TreeGrafter"/>
</dbReference>
<dbReference type="Gene3D" id="1.10.510.10">
    <property type="entry name" value="Transferase(Phosphotransferase) domain 1"/>
    <property type="match status" value="1"/>
</dbReference>
<feature type="signal peptide" evidence="18">
    <location>
        <begin position="1"/>
        <end position="28"/>
    </location>
</feature>
<evidence type="ECO:0000256" key="12">
    <source>
        <dbReference type="ARBA" id="ARBA00023239"/>
    </source>
</evidence>
<keyword evidence="6" id="KW-0547">Nucleotide-binding</keyword>
<dbReference type="PROSITE" id="PS50125">
    <property type="entry name" value="GUANYLATE_CYCLASE_2"/>
    <property type="match status" value="1"/>
</dbReference>
<keyword evidence="13 15" id="KW-0141">cGMP biosynthesis</keyword>
<dbReference type="GO" id="GO:0035556">
    <property type="term" value="P:intracellular signal transduction"/>
    <property type="evidence" value="ECO:0007669"/>
    <property type="project" value="InterPro"/>
</dbReference>
<dbReference type="PANTHER" id="PTHR11920:SF474">
    <property type="entry name" value="RECEPTOR-TYPE GUANYLATE CYCLASE GYC76C"/>
    <property type="match status" value="1"/>
</dbReference>
<evidence type="ECO:0000256" key="15">
    <source>
        <dbReference type="RuleBase" id="RU003431"/>
    </source>
</evidence>
<evidence type="ECO:0000256" key="16">
    <source>
        <dbReference type="SAM" id="Coils"/>
    </source>
</evidence>
<sequence>MNTCTRSPDMSSLCVFILLLLSTGYSEPEVFTIGYLTNIHGRENPHRQGLVISGAISYALDVVNNNSSILKGHKLRMIYNDTEGDTLIGTNVTIQQWRQGAIAFFGPEDSCEVEATVAASLNLPMISYKCADSRVSDKSFYKTFARTNPSDKGVVRSILVLLRYYRWRKFSIVSEQNNPYLTVAKSLEQQASDNFTVNHGRGVVYFANLHVCCEDGMPCCNDVFAKVVEDTYKSTRVYVFFGSRADLIQFSTMLQMRKLLDAGEYVIIYIDFEAYSEAESYIYFWRMDMRPHHVDMALKAAKSLLVIVPSPPKDKGYKAFEDKVRDYNMEEPFNFPNALPYAKHITEFAAYLYDSVILYAEALSSTLEEGMDPKNGTYIIQKIISKEIYQSVTGAWLHIDENGDVEGNYTVLSLQPAPSNLSLKGFRGNRNLSHVMLPMATFQYDELSHEPIFTLLDVDVSWDAPSDEPPCGFDKSGCIDPPGLIREIVSGILFFTLLVLSVMCWIMYKKWKYEQEIAGLLWRIPLQDIQRCGSDGILSSPSKLSVASQVSLESRVTGQTFTQTALYKGTLVATKTLKFKSKNVEIQRETKKEMKTMRELHHDNINPFIGACVQPHYILLVTEYCAKGSLKDILENSDIKLDHMFIASLVFDLIKGMIFLHDSDLKVHGNLKSSNCVVTSRWVLQITDYGLRELCTAAEDEIFLDYEHYNKLLWKAPELLRTPASFPKGTQKADVYSFAIVLHEIVLRKGPFGNTGLPPEEIVFRIRDGPNALTGEVFRPCLGEAVLQDYVLQTMAECWAEAPEARPDFRHIKEKLKRMKDGITSNIMDNMMDMMERYANNLEQLVEERTSQLAEEQSKTEALLHRMLPRSVAEQLMRGEAVIPESFDAVTIYFSDIVGFTEMSASSTPMEVVTFLNDLYTVFDSIIGNYDVYKVETIGDAYMVVSGLPIRNGEQHAGEIASMALDLLEAVGTFKIRHRPTQTLKLRIGIHSGPVVAGVVGLTMPRYCLFGDTVNTASRMESNGEPLKIHISEHCRNILVRLGGYEIEPRGLVNMKGKGQMKTYWLLGHDTTSDRRRPMHRGIILPPPLFSIRESENWRRSPKTEFPRKQQHKQVTEPEPPLVNGLVSGKGRYLVPPRPQTRDASQSDPWDGNELGWNAAYDGSNPDSLENPDEGFDGRYQSSSRKSSNNSKTTGREPETSSLTAVDEITRPLIYSESRRVENLRKFKHRHHEAWKRSWSADAIDLSKASLKDWFANVFGNNANEKMSAVVPGSALHTVRENDKEESVV</sequence>